<feature type="compositionally biased region" description="Gly residues" evidence="1">
    <location>
        <begin position="70"/>
        <end position="86"/>
    </location>
</feature>
<feature type="compositionally biased region" description="Low complexity" evidence="1">
    <location>
        <begin position="133"/>
        <end position="142"/>
    </location>
</feature>
<dbReference type="EMBL" id="LSRQ01002816">
    <property type="protein sequence ID" value="OAY73163.1"/>
    <property type="molecule type" value="Genomic_DNA"/>
</dbReference>
<gene>
    <name evidence="3" type="ORF">ACMD2_26975</name>
</gene>
<evidence type="ECO:0000313" key="3">
    <source>
        <dbReference type="EMBL" id="OAY73163.1"/>
    </source>
</evidence>
<feature type="region of interest" description="Disordered" evidence="1">
    <location>
        <begin position="68"/>
        <end position="89"/>
    </location>
</feature>
<reference evidence="3 4" key="1">
    <citation type="journal article" date="2016" name="DNA Res.">
        <title>The draft genome of MD-2 pineapple using hybrid error correction of long reads.</title>
        <authorList>
            <person name="Redwan R.M."/>
            <person name="Saidin A."/>
            <person name="Kumar S.V."/>
        </authorList>
    </citation>
    <scope>NUCLEOTIDE SEQUENCE [LARGE SCALE GENOMIC DNA]</scope>
    <source>
        <strain evidence="4">cv. MD2</strain>
        <tissue evidence="3">Leaf</tissue>
    </source>
</reference>
<dbReference type="Proteomes" id="UP000092600">
    <property type="component" value="Unassembled WGS sequence"/>
</dbReference>
<organism evidence="3 4">
    <name type="scientific">Ananas comosus</name>
    <name type="common">Pineapple</name>
    <name type="synonym">Ananas ananas</name>
    <dbReference type="NCBI Taxonomy" id="4615"/>
    <lineage>
        <taxon>Eukaryota</taxon>
        <taxon>Viridiplantae</taxon>
        <taxon>Streptophyta</taxon>
        <taxon>Embryophyta</taxon>
        <taxon>Tracheophyta</taxon>
        <taxon>Spermatophyta</taxon>
        <taxon>Magnoliopsida</taxon>
        <taxon>Liliopsida</taxon>
        <taxon>Poales</taxon>
        <taxon>Bromeliaceae</taxon>
        <taxon>Bromelioideae</taxon>
        <taxon>Ananas</taxon>
    </lineage>
</organism>
<dbReference type="AlphaFoldDB" id="A0A199V824"/>
<evidence type="ECO:0000313" key="4">
    <source>
        <dbReference type="Proteomes" id="UP000092600"/>
    </source>
</evidence>
<feature type="compositionally biased region" description="Low complexity" evidence="1">
    <location>
        <begin position="153"/>
        <end position="184"/>
    </location>
</feature>
<evidence type="ECO:0000256" key="1">
    <source>
        <dbReference type="SAM" id="MobiDB-lite"/>
    </source>
</evidence>
<evidence type="ECO:0000256" key="2">
    <source>
        <dbReference type="SAM" id="SignalP"/>
    </source>
</evidence>
<comment type="caution">
    <text evidence="3">The sequence shown here is derived from an EMBL/GenBank/DDBJ whole genome shotgun (WGS) entry which is preliminary data.</text>
</comment>
<keyword evidence="2" id="KW-0732">Signal</keyword>
<name>A0A199V824_ANACO</name>
<sequence>MGNNAFAVWMVMVVVGWAARGVVVRATLDPVDFLALQAIGSRWRTCGSGSSAGGLHGGPVRVPGGVLRRGAGGGAGPGGPAGGLAGADGAARPGGVRRLSALAELSLVPGRVAGPSRLPRLCPTSLPRPLKNLLSGPSGLPRLPRRLRTLDLASTSSPARSAPSPPRFRSSPISSSATTSSRPRPAFPDSAPLLRSTSAQLLSAPSRPAARLQYLSLARTGCPAGWTLSCPGSPASTTSTSA</sequence>
<proteinExistence type="predicted"/>
<feature type="signal peptide" evidence="2">
    <location>
        <begin position="1"/>
        <end position="21"/>
    </location>
</feature>
<feature type="region of interest" description="Disordered" evidence="1">
    <location>
        <begin position="114"/>
        <end position="192"/>
    </location>
</feature>
<dbReference type="STRING" id="4615.A0A199V824"/>
<feature type="chain" id="PRO_5008508277" evidence="2">
    <location>
        <begin position="22"/>
        <end position="242"/>
    </location>
</feature>
<protein>
    <submittedName>
        <fullName evidence="3">Uncharacterized protein</fullName>
    </submittedName>
</protein>
<accession>A0A199V824</accession>